<keyword evidence="1" id="KW-0645">Protease</keyword>
<sequence length="165" mass="18860">MDFEIQEQAMTKWCWAAVAASISSYVHEPSASTQLEIVLADLGLQDENFVEQEALNVSGNLRDALSFVQCYRKEQIGPPLFGEGYREWEDSLPLVARIGWPDTEGHGIVIFGCWVNELGEEFYEVADPTLGYDLIRRSEVENEYCKTGSWTHTYFITDYKANWSE</sequence>
<dbReference type="GO" id="GO:0006508">
    <property type="term" value="P:proteolysis"/>
    <property type="evidence" value="ECO:0007669"/>
    <property type="project" value="UniProtKB-KW"/>
</dbReference>
<gene>
    <name evidence="1" type="ORF">RJJ37_31745</name>
</gene>
<comment type="caution">
    <text evidence="1">The sequence shown here is derived from an EMBL/GenBank/DDBJ whole genome shotgun (WGS) entry which is preliminary data.</text>
</comment>
<dbReference type="GO" id="GO:0008233">
    <property type="term" value="F:peptidase activity"/>
    <property type="evidence" value="ECO:0007669"/>
    <property type="project" value="UniProtKB-KW"/>
</dbReference>
<dbReference type="RefSeq" id="WP_310808849.1">
    <property type="nucleotide sequence ID" value="NZ_JAVLSH010000025.1"/>
</dbReference>
<name>A0AAW8PFI2_9HYPH</name>
<evidence type="ECO:0000313" key="1">
    <source>
        <dbReference type="EMBL" id="MDR9764143.1"/>
    </source>
</evidence>
<reference evidence="2" key="1">
    <citation type="submission" date="2023-07" db="EMBL/GenBank/DDBJ databases">
        <title>Genomic characterization of faba bean (Vicia faba) microsymbionts in Mexican soils.</title>
        <authorList>
            <person name="Rivera Orduna F.N."/>
            <person name="Guevara-Luna J."/>
            <person name="Yan J."/>
            <person name="Arroyo-Herrera I."/>
            <person name="Li Y."/>
            <person name="Vasquez-Murrieta M.S."/>
            <person name="Wang E.T."/>
        </authorList>
    </citation>
    <scope>NUCLEOTIDE SEQUENCE [LARGE SCALE GENOMIC DNA]</scope>
    <source>
        <strain evidence="2">CH6</strain>
    </source>
</reference>
<dbReference type="Proteomes" id="UP001269402">
    <property type="component" value="Unassembled WGS sequence"/>
</dbReference>
<dbReference type="Pfam" id="PF12385">
    <property type="entry name" value="Peptidase_C70"/>
    <property type="match status" value="1"/>
</dbReference>
<organism evidence="1 2">
    <name type="scientific">Rhizobium redzepovicii</name>
    <dbReference type="NCBI Taxonomy" id="2867518"/>
    <lineage>
        <taxon>Bacteria</taxon>
        <taxon>Pseudomonadati</taxon>
        <taxon>Pseudomonadota</taxon>
        <taxon>Alphaproteobacteria</taxon>
        <taxon>Hyphomicrobiales</taxon>
        <taxon>Rhizobiaceae</taxon>
        <taxon>Rhizobium/Agrobacterium group</taxon>
        <taxon>Rhizobium</taxon>
    </lineage>
</organism>
<dbReference type="EMBL" id="JAVLSH010000025">
    <property type="protein sequence ID" value="MDR9764143.1"/>
    <property type="molecule type" value="Genomic_DNA"/>
</dbReference>
<keyword evidence="1" id="KW-0378">Hydrolase</keyword>
<accession>A0AAW8PFI2</accession>
<proteinExistence type="predicted"/>
<evidence type="ECO:0000313" key="2">
    <source>
        <dbReference type="Proteomes" id="UP001269402"/>
    </source>
</evidence>
<keyword evidence="2" id="KW-1185">Reference proteome</keyword>
<protein>
    <submittedName>
        <fullName evidence="1">Papain-like cysteine protease family protein</fullName>
    </submittedName>
</protein>
<dbReference type="AlphaFoldDB" id="A0AAW8PFI2"/>
<dbReference type="InterPro" id="IPR022118">
    <property type="entry name" value="Peptidase_C70_AvrRpt2"/>
</dbReference>